<reference evidence="1 2" key="1">
    <citation type="journal article" date="2021" name="Front. Genet.">
        <title>Chromosome-Level Genome Assembly Reveals Significant Gene Expansion in the Toll and IMD Signaling Pathways of Dendrolimus kikuchii.</title>
        <authorList>
            <person name="Zhou J."/>
            <person name="Wu P."/>
            <person name="Xiong Z."/>
            <person name="Liu N."/>
            <person name="Zhao N."/>
            <person name="Ji M."/>
            <person name="Qiu Y."/>
            <person name="Yang B."/>
        </authorList>
    </citation>
    <scope>NUCLEOTIDE SEQUENCE [LARGE SCALE GENOMIC DNA]</scope>
    <source>
        <strain evidence="1">Ann1</strain>
    </source>
</reference>
<comment type="caution">
    <text evidence="1">The sequence shown here is derived from an EMBL/GenBank/DDBJ whole genome shotgun (WGS) entry which is preliminary data.</text>
</comment>
<evidence type="ECO:0000313" key="2">
    <source>
        <dbReference type="Proteomes" id="UP000824533"/>
    </source>
</evidence>
<name>A0ACC1D9H8_9NEOP</name>
<gene>
    <name evidence="1" type="ORF">K1T71_003642</name>
</gene>
<evidence type="ECO:0000313" key="1">
    <source>
        <dbReference type="EMBL" id="KAJ0180238.1"/>
    </source>
</evidence>
<dbReference type="Proteomes" id="UP000824533">
    <property type="component" value="Linkage Group LG06"/>
</dbReference>
<protein>
    <submittedName>
        <fullName evidence="1">Uncharacterized protein</fullName>
    </submittedName>
</protein>
<sequence length="52" mass="5805">MVRNTASWSLLSSTTALGCEFDKMYNLWSKSRSALLVVLSQKQPTSVLINVE</sequence>
<proteinExistence type="predicted"/>
<accession>A0ACC1D9H8</accession>
<organism evidence="1 2">
    <name type="scientific">Dendrolimus kikuchii</name>
    <dbReference type="NCBI Taxonomy" id="765133"/>
    <lineage>
        <taxon>Eukaryota</taxon>
        <taxon>Metazoa</taxon>
        <taxon>Ecdysozoa</taxon>
        <taxon>Arthropoda</taxon>
        <taxon>Hexapoda</taxon>
        <taxon>Insecta</taxon>
        <taxon>Pterygota</taxon>
        <taxon>Neoptera</taxon>
        <taxon>Endopterygota</taxon>
        <taxon>Lepidoptera</taxon>
        <taxon>Glossata</taxon>
        <taxon>Ditrysia</taxon>
        <taxon>Bombycoidea</taxon>
        <taxon>Lasiocampidae</taxon>
        <taxon>Dendrolimus</taxon>
    </lineage>
</organism>
<dbReference type="EMBL" id="CM034392">
    <property type="protein sequence ID" value="KAJ0180238.1"/>
    <property type="molecule type" value="Genomic_DNA"/>
</dbReference>
<keyword evidence="2" id="KW-1185">Reference proteome</keyword>